<proteinExistence type="predicted"/>
<evidence type="ECO:0000313" key="2">
    <source>
        <dbReference type="Proteomes" id="UP000887116"/>
    </source>
</evidence>
<dbReference type="Proteomes" id="UP000887116">
    <property type="component" value="Unassembled WGS sequence"/>
</dbReference>
<dbReference type="AlphaFoldDB" id="A0A8X6FXJ4"/>
<name>A0A8X6FXJ4_TRICU</name>
<dbReference type="OrthoDB" id="10385321at2759"/>
<sequence>MTGIEEGMSPTGISELSSLKKTDFTQLGRTLLSHPLYFGKNPGGSFRLMPRKYQTAFSCFVSCHIKALTFRQSQKIFPDYHWYYSELVSPAHILTCLKFEKDEILQNRLLFLDFL</sequence>
<keyword evidence="2" id="KW-1185">Reference proteome</keyword>
<protein>
    <submittedName>
        <fullName evidence="1">Uncharacterized protein</fullName>
    </submittedName>
</protein>
<comment type="caution">
    <text evidence="1">The sequence shown here is derived from an EMBL/GenBank/DDBJ whole genome shotgun (WGS) entry which is preliminary data.</text>
</comment>
<accession>A0A8X6FXJ4</accession>
<gene>
    <name evidence="1" type="ORF">TNCT_504211</name>
</gene>
<reference evidence="1" key="1">
    <citation type="submission" date="2020-07" db="EMBL/GenBank/DDBJ databases">
        <title>Multicomponent nature underlies the extraordinary mechanical properties of spider dragline silk.</title>
        <authorList>
            <person name="Kono N."/>
            <person name="Nakamura H."/>
            <person name="Mori M."/>
            <person name="Yoshida Y."/>
            <person name="Ohtoshi R."/>
            <person name="Malay A.D."/>
            <person name="Moran D.A.P."/>
            <person name="Tomita M."/>
            <person name="Numata K."/>
            <person name="Arakawa K."/>
        </authorList>
    </citation>
    <scope>NUCLEOTIDE SEQUENCE</scope>
</reference>
<organism evidence="1 2">
    <name type="scientific">Trichonephila clavata</name>
    <name type="common">Joro spider</name>
    <name type="synonym">Nephila clavata</name>
    <dbReference type="NCBI Taxonomy" id="2740835"/>
    <lineage>
        <taxon>Eukaryota</taxon>
        <taxon>Metazoa</taxon>
        <taxon>Ecdysozoa</taxon>
        <taxon>Arthropoda</taxon>
        <taxon>Chelicerata</taxon>
        <taxon>Arachnida</taxon>
        <taxon>Araneae</taxon>
        <taxon>Araneomorphae</taxon>
        <taxon>Entelegynae</taxon>
        <taxon>Araneoidea</taxon>
        <taxon>Nephilidae</taxon>
        <taxon>Trichonephila</taxon>
    </lineage>
</organism>
<dbReference type="EMBL" id="BMAO01033646">
    <property type="protein sequence ID" value="GFQ90878.1"/>
    <property type="molecule type" value="Genomic_DNA"/>
</dbReference>
<evidence type="ECO:0000313" key="1">
    <source>
        <dbReference type="EMBL" id="GFQ90878.1"/>
    </source>
</evidence>